<protein>
    <submittedName>
        <fullName evidence="1">3-isopropylmalate dehydrogenase</fullName>
    </submittedName>
</protein>
<dbReference type="PATRIC" id="fig|1915.4.peg.1077"/>
<accession>A0A1B1M3Y4</accession>
<keyword evidence="2" id="KW-1185">Reference proteome</keyword>
<dbReference type="KEGG" id="sls:SLINC_0913"/>
<sequence length="59" mass="6124">MTFELGVYSFGNTPRLPDQAARLHKAIEATTAAGILPRDVGDTASTGDVTTALIDAPHA</sequence>
<proteinExistence type="predicted"/>
<evidence type="ECO:0000313" key="2">
    <source>
        <dbReference type="Proteomes" id="UP000092598"/>
    </source>
</evidence>
<dbReference type="AlphaFoldDB" id="A0A1B1M3Y4"/>
<evidence type="ECO:0000313" key="1">
    <source>
        <dbReference type="EMBL" id="ANS63137.1"/>
    </source>
</evidence>
<reference evidence="1 2" key="1">
    <citation type="submission" date="2016-07" db="EMBL/GenBank/DDBJ databases">
        <title>Enhancement of antibiotic productionsby engineered nitrateutilization in actinobacteria.</title>
        <authorList>
            <person name="Meng S.C."/>
        </authorList>
    </citation>
    <scope>NUCLEOTIDE SEQUENCE [LARGE SCALE GENOMIC DNA]</scope>
    <source>
        <strain evidence="1 2">NRRL 2936</strain>
    </source>
</reference>
<gene>
    <name evidence="1" type="ORF">SLINC_0913</name>
</gene>
<name>A0A1B1M3Y4_STRLN</name>
<organism evidence="1 2">
    <name type="scientific">Streptomyces lincolnensis</name>
    <dbReference type="NCBI Taxonomy" id="1915"/>
    <lineage>
        <taxon>Bacteria</taxon>
        <taxon>Bacillati</taxon>
        <taxon>Actinomycetota</taxon>
        <taxon>Actinomycetes</taxon>
        <taxon>Kitasatosporales</taxon>
        <taxon>Streptomycetaceae</taxon>
        <taxon>Streptomyces</taxon>
    </lineage>
</organism>
<dbReference type="STRING" id="1915.SLINC_0913"/>
<dbReference type="Proteomes" id="UP000092598">
    <property type="component" value="Chromosome"/>
</dbReference>
<dbReference type="RefSeq" id="WP_067427273.1">
    <property type="nucleotide sequence ID" value="NZ_CP016438.1"/>
</dbReference>
<dbReference type="EMBL" id="CP016438">
    <property type="protein sequence ID" value="ANS63137.1"/>
    <property type="molecule type" value="Genomic_DNA"/>
</dbReference>